<gene>
    <name evidence="18" type="ORF">J2T55_001178</name>
</gene>
<evidence type="ECO:0000256" key="11">
    <source>
        <dbReference type="ARBA" id="ARBA00023316"/>
    </source>
</evidence>
<dbReference type="EMBL" id="JANUCT010000006">
    <property type="protein sequence ID" value="MCS3903161.1"/>
    <property type="molecule type" value="Genomic_DNA"/>
</dbReference>
<accession>A0AAE3L1G6</accession>
<name>A0AAE3L1G6_9GAMM</name>
<dbReference type="SMART" id="SM00936">
    <property type="entry name" value="PBP5_C"/>
    <property type="match status" value="1"/>
</dbReference>
<feature type="domain" description="Peptidase S11 D-Ala-D-Ala carboxypeptidase A C-terminal" evidence="17">
    <location>
        <begin position="276"/>
        <end position="366"/>
    </location>
</feature>
<evidence type="ECO:0000313" key="19">
    <source>
        <dbReference type="Proteomes" id="UP001204445"/>
    </source>
</evidence>
<dbReference type="SUPFAM" id="SSF56601">
    <property type="entry name" value="beta-lactamase/transpeptidase-like"/>
    <property type="match status" value="1"/>
</dbReference>
<keyword evidence="10" id="KW-0573">Peptidoglycan synthesis</keyword>
<dbReference type="RefSeq" id="WP_259054774.1">
    <property type="nucleotide sequence ID" value="NZ_JANUCT010000006.1"/>
</dbReference>
<dbReference type="Pfam" id="PF07943">
    <property type="entry name" value="PBP5_C"/>
    <property type="match status" value="1"/>
</dbReference>
<organism evidence="18 19">
    <name type="scientific">Methylohalomonas lacus</name>
    <dbReference type="NCBI Taxonomy" id="398773"/>
    <lineage>
        <taxon>Bacteria</taxon>
        <taxon>Pseudomonadati</taxon>
        <taxon>Pseudomonadota</taxon>
        <taxon>Gammaproteobacteria</taxon>
        <taxon>Methylohalomonadales</taxon>
        <taxon>Methylohalomonadaceae</taxon>
        <taxon>Methylohalomonas</taxon>
    </lineage>
</organism>
<evidence type="ECO:0000256" key="2">
    <source>
        <dbReference type="ARBA" id="ARBA00004752"/>
    </source>
</evidence>
<comment type="caution">
    <text evidence="18">The sequence shown here is derived from an EMBL/GenBank/DDBJ whole genome shotgun (WGS) entry which is preliminary data.</text>
</comment>
<evidence type="ECO:0000256" key="12">
    <source>
        <dbReference type="ARBA" id="ARBA00034000"/>
    </source>
</evidence>
<evidence type="ECO:0000256" key="9">
    <source>
        <dbReference type="ARBA" id="ARBA00022960"/>
    </source>
</evidence>
<dbReference type="InterPro" id="IPR015956">
    <property type="entry name" value="Peniciliin-bd_prot_C_sf"/>
</dbReference>
<evidence type="ECO:0000256" key="10">
    <source>
        <dbReference type="ARBA" id="ARBA00022984"/>
    </source>
</evidence>
<dbReference type="InterPro" id="IPR012338">
    <property type="entry name" value="Beta-lactam/transpept-like"/>
</dbReference>
<dbReference type="InterPro" id="IPR001967">
    <property type="entry name" value="Peptidase_S11_N"/>
</dbReference>
<dbReference type="Proteomes" id="UP001204445">
    <property type="component" value="Unassembled WGS sequence"/>
</dbReference>
<dbReference type="GO" id="GO:0006508">
    <property type="term" value="P:proteolysis"/>
    <property type="evidence" value="ECO:0007669"/>
    <property type="project" value="UniProtKB-KW"/>
</dbReference>
<evidence type="ECO:0000256" key="1">
    <source>
        <dbReference type="ARBA" id="ARBA00003217"/>
    </source>
</evidence>
<dbReference type="InterPro" id="IPR012907">
    <property type="entry name" value="Peptidase_S11_C"/>
</dbReference>
<keyword evidence="9" id="KW-0133">Cell shape</keyword>
<dbReference type="PRINTS" id="PR00725">
    <property type="entry name" value="DADACBPTASE1"/>
</dbReference>
<feature type="signal peptide" evidence="16">
    <location>
        <begin position="1"/>
        <end position="24"/>
    </location>
</feature>
<evidence type="ECO:0000256" key="3">
    <source>
        <dbReference type="ARBA" id="ARBA00007164"/>
    </source>
</evidence>
<dbReference type="PANTHER" id="PTHR21581">
    <property type="entry name" value="D-ALANYL-D-ALANINE CARBOXYPEPTIDASE"/>
    <property type="match status" value="1"/>
</dbReference>
<evidence type="ECO:0000256" key="15">
    <source>
        <dbReference type="RuleBase" id="RU004016"/>
    </source>
</evidence>
<reference evidence="18" key="1">
    <citation type="submission" date="2022-08" db="EMBL/GenBank/DDBJ databases">
        <title>Genomic Encyclopedia of Type Strains, Phase III (KMG-III): the genomes of soil and plant-associated and newly described type strains.</title>
        <authorList>
            <person name="Whitman W."/>
        </authorList>
    </citation>
    <scope>NUCLEOTIDE SEQUENCE</scope>
    <source>
        <strain evidence="18">HMT 1</strain>
    </source>
</reference>
<protein>
    <recommendedName>
        <fullName evidence="4">serine-type D-Ala-D-Ala carboxypeptidase</fullName>
        <ecNumber evidence="4">3.4.16.4</ecNumber>
    </recommendedName>
</protein>
<comment type="similarity">
    <text evidence="3 15">Belongs to the peptidase S11 family.</text>
</comment>
<evidence type="ECO:0000256" key="5">
    <source>
        <dbReference type="ARBA" id="ARBA00022645"/>
    </source>
</evidence>
<evidence type="ECO:0000256" key="16">
    <source>
        <dbReference type="SAM" id="SignalP"/>
    </source>
</evidence>
<feature type="binding site" evidence="14">
    <location>
        <position position="226"/>
    </location>
    <ligand>
        <name>substrate</name>
    </ligand>
</feature>
<feature type="active site" description="Acyl-ester intermediate" evidence="13">
    <location>
        <position position="64"/>
    </location>
</feature>
<dbReference type="Pfam" id="PF00768">
    <property type="entry name" value="Peptidase_S11"/>
    <property type="match status" value="1"/>
</dbReference>
<keyword evidence="8 18" id="KW-0378">Hydrolase</keyword>
<dbReference type="GO" id="GO:0009002">
    <property type="term" value="F:serine-type D-Ala-D-Ala carboxypeptidase activity"/>
    <property type="evidence" value="ECO:0007669"/>
    <property type="project" value="UniProtKB-EC"/>
</dbReference>
<keyword evidence="11" id="KW-0961">Cell wall biogenesis/degradation</keyword>
<comment type="pathway">
    <text evidence="2">Cell wall biogenesis; peptidoglycan biosynthesis.</text>
</comment>
<sequence length="382" mass="41932">MNIRKKTLMLVLVAVSLLPELVTAQNPARPSPPSIDAQSYLLVDYASGRVIAEKDAAEEVEPASLTKMMTVYVAGEELQEGHIKLDDEVLVSEKAWRMPGSRMFIEVNTRVTVEQLLNGIIIQSGNDASVALAEHISGSEEVFAQLMNQTAQTLGLENTHFTNSTGMPEPGHVTTAQDMAKLSAALIRDYPELYGLHEVKEYTYNDITQPNRNQLLWRDNSVDGIKTGHTEAAGYCLVASAERDDMRLISVVMGANSVQARTSHTKSLLNYGFRFFETRKIADGNQKLGEARIWKGTNEHVNYGLVDDVFVTVPRGDAEELQQTVELKKPLIAPVAAGEPIGTLSLGLGDETLLQQPLVTLQAVEQAGLFSRLLDSVKLMLE</sequence>
<comment type="catalytic activity">
    <reaction evidence="12">
        <text>Preferential cleavage: (Ac)2-L-Lys-D-Ala-|-D-Ala. Also transpeptidation of peptidyl-alanyl moieties that are N-acyl substituents of D-alanine.</text>
        <dbReference type="EC" id="3.4.16.4"/>
    </reaction>
</comment>
<dbReference type="GO" id="GO:0008360">
    <property type="term" value="P:regulation of cell shape"/>
    <property type="evidence" value="ECO:0007669"/>
    <property type="project" value="UniProtKB-KW"/>
</dbReference>
<evidence type="ECO:0000259" key="17">
    <source>
        <dbReference type="SMART" id="SM00936"/>
    </source>
</evidence>
<dbReference type="Gene3D" id="3.40.710.10">
    <property type="entry name" value="DD-peptidase/beta-lactamase superfamily"/>
    <property type="match status" value="1"/>
</dbReference>
<dbReference type="PANTHER" id="PTHR21581:SF6">
    <property type="entry name" value="TRAFFICKING PROTEIN PARTICLE COMPLEX SUBUNIT 12"/>
    <property type="match status" value="1"/>
</dbReference>
<dbReference type="GO" id="GO:0071555">
    <property type="term" value="P:cell wall organization"/>
    <property type="evidence" value="ECO:0007669"/>
    <property type="project" value="UniProtKB-KW"/>
</dbReference>
<keyword evidence="6" id="KW-0645">Protease</keyword>
<evidence type="ECO:0000256" key="13">
    <source>
        <dbReference type="PIRSR" id="PIRSR618044-1"/>
    </source>
</evidence>
<dbReference type="InterPro" id="IPR018044">
    <property type="entry name" value="Peptidase_S11"/>
</dbReference>
<dbReference type="AlphaFoldDB" id="A0AAE3L1G6"/>
<evidence type="ECO:0000256" key="6">
    <source>
        <dbReference type="ARBA" id="ARBA00022670"/>
    </source>
</evidence>
<dbReference type="Gene3D" id="2.60.410.10">
    <property type="entry name" value="D-Ala-D-Ala carboxypeptidase, C-terminal domain"/>
    <property type="match status" value="1"/>
</dbReference>
<feature type="chain" id="PRO_5041916358" description="serine-type D-Ala-D-Ala carboxypeptidase" evidence="16">
    <location>
        <begin position="25"/>
        <end position="382"/>
    </location>
</feature>
<dbReference type="InterPro" id="IPR037167">
    <property type="entry name" value="Peptidase_S11_C_sf"/>
</dbReference>
<dbReference type="GO" id="GO:0009252">
    <property type="term" value="P:peptidoglycan biosynthetic process"/>
    <property type="evidence" value="ECO:0007669"/>
    <property type="project" value="UniProtKB-KW"/>
</dbReference>
<proteinExistence type="inferred from homology"/>
<evidence type="ECO:0000256" key="8">
    <source>
        <dbReference type="ARBA" id="ARBA00022801"/>
    </source>
</evidence>
<evidence type="ECO:0000313" key="18">
    <source>
        <dbReference type="EMBL" id="MCS3903161.1"/>
    </source>
</evidence>
<keyword evidence="5 18" id="KW-0121">Carboxypeptidase</keyword>
<feature type="active site" evidence="13">
    <location>
        <position position="124"/>
    </location>
</feature>
<evidence type="ECO:0000256" key="14">
    <source>
        <dbReference type="PIRSR" id="PIRSR618044-2"/>
    </source>
</evidence>
<dbReference type="SUPFAM" id="SSF69189">
    <property type="entry name" value="Penicillin-binding protein associated domain"/>
    <property type="match status" value="1"/>
</dbReference>
<keyword evidence="19" id="KW-1185">Reference proteome</keyword>
<keyword evidence="7 16" id="KW-0732">Signal</keyword>
<dbReference type="EC" id="3.4.16.4" evidence="4"/>
<evidence type="ECO:0000256" key="7">
    <source>
        <dbReference type="ARBA" id="ARBA00022729"/>
    </source>
</evidence>
<comment type="function">
    <text evidence="1">Removes C-terminal D-alanyl residues from sugar-peptide cell wall precursors.</text>
</comment>
<feature type="active site" description="Proton acceptor" evidence="13">
    <location>
        <position position="67"/>
    </location>
</feature>
<evidence type="ECO:0000256" key="4">
    <source>
        <dbReference type="ARBA" id="ARBA00012448"/>
    </source>
</evidence>